<evidence type="ECO:0000256" key="2">
    <source>
        <dbReference type="ARBA" id="ARBA00022516"/>
    </source>
</evidence>
<feature type="domain" description="Acyl-ACP thioesterase-like C-terminal" evidence="9">
    <location>
        <begin position="156"/>
        <end position="248"/>
    </location>
</feature>
<feature type="domain" description="Acyl-ACP thioesterase N-terminal hotdog" evidence="8">
    <location>
        <begin position="4"/>
        <end position="131"/>
    </location>
</feature>
<sequence>MINNYFEKEFELRYFEMNEFGFASPTTILTLLEETAAEHCYSINHSLYQLGGQNIGWVLVSGMMQMERYPRYKEKITIRTWMSKYTLIKGFRDNIIYDEQNNIIGRAKGLWVFFDIKRRKPVRIFDDIIKKWSCCKEESIDYDISTKIEEFDNPDYQLEFKVNRYDTDMVRHVNNIRYLQWVVESVPIGIITDYYLYAIDGRFMVEANYGQTIVSLTKDDTGNTSFLHTIKIKGTDKVCATAKTIWKKKETGRHKTENLGQAYGI</sequence>
<dbReference type="GO" id="GO:0016297">
    <property type="term" value="F:fatty acyl-[ACP] hydrolase activity"/>
    <property type="evidence" value="ECO:0007669"/>
    <property type="project" value="InterPro"/>
</dbReference>
<dbReference type="Pfam" id="PF20791">
    <property type="entry name" value="Acyl-ACP_TE_C"/>
    <property type="match status" value="1"/>
</dbReference>
<keyword evidence="5" id="KW-0809">Transit peptide</keyword>
<comment type="caution">
    <text evidence="10">The sequence shown here is derived from an EMBL/GenBank/DDBJ whole genome shotgun (WGS) entry which is preliminary data.</text>
</comment>
<organism evidence="10 11">
    <name type="scientific">Maribacter polysiphoniae</name>
    <dbReference type="NCBI Taxonomy" id="429344"/>
    <lineage>
        <taxon>Bacteria</taxon>
        <taxon>Pseudomonadati</taxon>
        <taxon>Bacteroidota</taxon>
        <taxon>Flavobacteriia</taxon>
        <taxon>Flavobacteriales</taxon>
        <taxon>Flavobacteriaceae</taxon>
        <taxon>Maribacter</taxon>
    </lineage>
</organism>
<dbReference type="GO" id="GO:0000036">
    <property type="term" value="F:acyl carrier activity"/>
    <property type="evidence" value="ECO:0007669"/>
    <property type="project" value="TreeGrafter"/>
</dbReference>
<protein>
    <submittedName>
        <fullName evidence="10">Acyl-ACP thioesterase</fullName>
    </submittedName>
</protein>
<dbReference type="InterPro" id="IPR029069">
    <property type="entry name" value="HotDog_dom_sf"/>
</dbReference>
<dbReference type="InterPro" id="IPR002864">
    <property type="entry name" value="Acyl-ACP_thioesterase_NHD"/>
</dbReference>
<proteinExistence type="inferred from homology"/>
<dbReference type="Gene3D" id="3.10.129.10">
    <property type="entry name" value="Hotdog Thioesterase"/>
    <property type="match status" value="1"/>
</dbReference>
<gene>
    <name evidence="10" type="ORF">LX92_01619</name>
</gene>
<keyword evidence="3" id="KW-0378">Hydrolase</keyword>
<comment type="similarity">
    <text evidence="1">Belongs to the acyl-ACP thioesterase family.</text>
</comment>
<evidence type="ECO:0000256" key="4">
    <source>
        <dbReference type="ARBA" id="ARBA00022832"/>
    </source>
</evidence>
<keyword evidence="2" id="KW-0444">Lipid biosynthesis</keyword>
<dbReference type="InterPro" id="IPR049427">
    <property type="entry name" value="Acyl-ACP_TE_C"/>
</dbReference>
<evidence type="ECO:0000256" key="6">
    <source>
        <dbReference type="ARBA" id="ARBA00023098"/>
    </source>
</evidence>
<accession>A0A316E5Q4</accession>
<evidence type="ECO:0000256" key="5">
    <source>
        <dbReference type="ARBA" id="ARBA00022946"/>
    </source>
</evidence>
<name>A0A316E5Q4_9FLAO</name>
<dbReference type="Proteomes" id="UP000245667">
    <property type="component" value="Unassembled WGS sequence"/>
</dbReference>
<evidence type="ECO:0000259" key="8">
    <source>
        <dbReference type="Pfam" id="PF01643"/>
    </source>
</evidence>
<evidence type="ECO:0000313" key="10">
    <source>
        <dbReference type="EMBL" id="PWK24033.1"/>
    </source>
</evidence>
<dbReference type="AlphaFoldDB" id="A0A316E5Q4"/>
<dbReference type="InterPro" id="IPR045023">
    <property type="entry name" value="FATA/B"/>
</dbReference>
<dbReference type="PANTHER" id="PTHR31727:SF6">
    <property type="entry name" value="OLEOYL-ACYL CARRIER PROTEIN THIOESTERASE 1, CHLOROPLASTIC"/>
    <property type="match status" value="1"/>
</dbReference>
<dbReference type="PANTHER" id="PTHR31727">
    <property type="entry name" value="OLEOYL-ACYL CARRIER PROTEIN THIOESTERASE 1, CHLOROPLASTIC"/>
    <property type="match status" value="1"/>
</dbReference>
<keyword evidence="7" id="KW-0275">Fatty acid biosynthesis</keyword>
<dbReference type="EMBL" id="QGGQ01000003">
    <property type="protein sequence ID" value="PWK24033.1"/>
    <property type="molecule type" value="Genomic_DNA"/>
</dbReference>
<evidence type="ECO:0000256" key="3">
    <source>
        <dbReference type="ARBA" id="ARBA00022801"/>
    </source>
</evidence>
<evidence type="ECO:0000256" key="1">
    <source>
        <dbReference type="ARBA" id="ARBA00006500"/>
    </source>
</evidence>
<evidence type="ECO:0000259" key="9">
    <source>
        <dbReference type="Pfam" id="PF20791"/>
    </source>
</evidence>
<reference evidence="10 11" key="1">
    <citation type="submission" date="2018-05" db="EMBL/GenBank/DDBJ databases">
        <title>Genomic Encyclopedia of Archaeal and Bacterial Type Strains, Phase II (KMG-II): from individual species to whole genera.</title>
        <authorList>
            <person name="Goeker M."/>
        </authorList>
    </citation>
    <scope>NUCLEOTIDE SEQUENCE [LARGE SCALE GENOMIC DNA]</scope>
    <source>
        <strain evidence="10 11">DSM 23514</strain>
    </source>
</reference>
<evidence type="ECO:0000256" key="7">
    <source>
        <dbReference type="ARBA" id="ARBA00023160"/>
    </source>
</evidence>
<dbReference type="CDD" id="cd00586">
    <property type="entry name" value="4HBT"/>
    <property type="match status" value="1"/>
</dbReference>
<keyword evidence="6" id="KW-0443">Lipid metabolism</keyword>
<dbReference type="SUPFAM" id="SSF54637">
    <property type="entry name" value="Thioesterase/thiol ester dehydrase-isomerase"/>
    <property type="match status" value="2"/>
</dbReference>
<keyword evidence="4" id="KW-0276">Fatty acid metabolism</keyword>
<dbReference type="Pfam" id="PF01643">
    <property type="entry name" value="Acyl-ACP_TE"/>
    <property type="match status" value="1"/>
</dbReference>
<evidence type="ECO:0000313" key="11">
    <source>
        <dbReference type="Proteomes" id="UP000245667"/>
    </source>
</evidence>